<dbReference type="Pfam" id="PF14604">
    <property type="entry name" value="SH3_9"/>
    <property type="match status" value="2"/>
</dbReference>
<feature type="domain" description="SH3" evidence="8">
    <location>
        <begin position="79"/>
        <end position="139"/>
    </location>
</feature>
<protein>
    <recommendedName>
        <fullName evidence="8">SH3 domain-containing protein</fullName>
    </recommendedName>
</protein>
<evidence type="ECO:0000256" key="3">
    <source>
        <dbReference type="ARBA" id="ARBA00023054"/>
    </source>
</evidence>
<sequence length="593" mass="64869">MRNSNPAEEKLKHYKALYDYDAQRNDELSLKAGDMVDVLQHDSEEWCTAENIETGQQGAVPTNYLEKLNHTVTTAVKDKGSVLAKVLQDYAAQDREELSLWKDGIVTVLDQTIAEGWWKGDLNGNSGIFPANHVKIIDSQEMMSPNVADENDAGQRQSFKLAAYGVKQGGIGSILAGGFSLRKKGHKREESGPELVESSPEQQVKATDANTGTTSGNEHAKAMVINAYDPENDDELKLLPGAYVTITDKMNDQGWWKGTNESNEQGIFPSNFVQLISPDGIPARPARARPPTIMTDSKTTSAEKNHQQSVVSPTSMAKPPPVPVGTRPSSLLTRRPTTNGSDQVATTTIAPAPRPITSPPVPTRRTNSVIKDSSQPVPQPRPRSQAHKRTPSIPLVSPDLPPIRLTHSHEQHPVRPSRPVPSPASPSIVSPTSPISDDRTIGLAKVPKNFGKSPSGPPPRVSRPNSLASSISTMNDSVDEPHAISPRAPKRSVPSVPPRTTQDDSPLPAHSRESSSSSKHDDIPALHTPPSPIPSSRLSPKKESADPLENMLRQWFKDEAESMRRDFEAQLDEERLHRLKLEAQVEELKRQLM</sequence>
<dbReference type="InParanoid" id="A0A163JB25"/>
<feature type="domain" description="SH3" evidence="8">
    <location>
        <begin position="217"/>
        <end position="278"/>
    </location>
</feature>
<dbReference type="Pfam" id="PF00018">
    <property type="entry name" value="SH3_1"/>
    <property type="match status" value="1"/>
</dbReference>
<evidence type="ECO:0000256" key="6">
    <source>
        <dbReference type="SAM" id="Coils"/>
    </source>
</evidence>
<comment type="subcellular location">
    <subcellularLocation>
        <location evidence="1">Membrane</location>
        <topology evidence="1">Peripheral membrane protein</topology>
    </subcellularLocation>
</comment>
<dbReference type="Proteomes" id="UP000078561">
    <property type="component" value="Unassembled WGS sequence"/>
</dbReference>
<feature type="coiled-coil region" evidence="6">
    <location>
        <begin position="557"/>
        <end position="591"/>
    </location>
</feature>
<dbReference type="OrthoDB" id="5340910at2759"/>
<dbReference type="OMA" id="PNSCHRS"/>
<evidence type="ECO:0000256" key="4">
    <source>
        <dbReference type="ARBA" id="ARBA00023136"/>
    </source>
</evidence>
<feature type="region of interest" description="Disordered" evidence="7">
    <location>
        <begin position="278"/>
        <end position="546"/>
    </location>
</feature>
<dbReference type="PRINTS" id="PR00452">
    <property type="entry name" value="SH3DOMAIN"/>
</dbReference>
<dbReference type="EMBL" id="LT552047">
    <property type="protein sequence ID" value="SAL98162.1"/>
    <property type="molecule type" value="Genomic_DNA"/>
</dbReference>
<reference evidence="9" key="1">
    <citation type="submission" date="2016-04" db="EMBL/GenBank/DDBJ databases">
        <authorList>
            <person name="Evans L.H."/>
            <person name="Alamgir A."/>
            <person name="Owens N."/>
            <person name="Weber N.D."/>
            <person name="Virtaneva K."/>
            <person name="Barbian K."/>
            <person name="Babar A."/>
            <person name="Rosenke K."/>
        </authorList>
    </citation>
    <scope>NUCLEOTIDE SEQUENCE [LARGE SCALE GENOMIC DNA]</scope>
    <source>
        <strain evidence="9">CBS 101.48</strain>
    </source>
</reference>
<feature type="compositionally biased region" description="Pro residues" evidence="7">
    <location>
        <begin position="352"/>
        <end position="362"/>
    </location>
</feature>
<evidence type="ECO:0000256" key="1">
    <source>
        <dbReference type="ARBA" id="ARBA00004170"/>
    </source>
</evidence>
<gene>
    <name evidence="9" type="primary">ABSGL_03689.1 scaffold 4609</name>
</gene>
<dbReference type="CDD" id="cd00174">
    <property type="entry name" value="SH3"/>
    <property type="match status" value="1"/>
</dbReference>
<dbReference type="SUPFAM" id="SSF50044">
    <property type="entry name" value="SH3-domain"/>
    <property type="match status" value="3"/>
</dbReference>
<feature type="compositionally biased region" description="Low complexity" evidence="7">
    <location>
        <begin position="425"/>
        <end position="435"/>
    </location>
</feature>
<dbReference type="PROSITE" id="PS50002">
    <property type="entry name" value="SH3"/>
    <property type="match status" value="3"/>
</dbReference>
<name>A0A163JB25_ABSGL</name>
<feature type="compositionally biased region" description="Polar residues" evidence="7">
    <location>
        <begin position="327"/>
        <end position="343"/>
    </location>
</feature>
<dbReference type="PANTHER" id="PTHR14167:SF81">
    <property type="entry name" value="ENDOPHILIN-A"/>
    <property type="match status" value="1"/>
</dbReference>
<organism evidence="9">
    <name type="scientific">Absidia glauca</name>
    <name type="common">Pin mould</name>
    <dbReference type="NCBI Taxonomy" id="4829"/>
    <lineage>
        <taxon>Eukaryota</taxon>
        <taxon>Fungi</taxon>
        <taxon>Fungi incertae sedis</taxon>
        <taxon>Mucoromycota</taxon>
        <taxon>Mucoromycotina</taxon>
        <taxon>Mucoromycetes</taxon>
        <taxon>Mucorales</taxon>
        <taxon>Cunninghamellaceae</taxon>
        <taxon>Absidia</taxon>
    </lineage>
</organism>
<dbReference type="InterPro" id="IPR050384">
    <property type="entry name" value="Endophilin_SH3RF"/>
</dbReference>
<feature type="region of interest" description="Disordered" evidence="7">
    <location>
        <begin position="186"/>
        <end position="218"/>
    </location>
</feature>
<feature type="compositionally biased region" description="Basic and acidic residues" evidence="7">
    <location>
        <begin position="510"/>
        <end position="524"/>
    </location>
</feature>
<feature type="domain" description="SH3" evidence="8">
    <location>
        <begin position="9"/>
        <end position="70"/>
    </location>
</feature>
<keyword evidence="2 5" id="KW-0728">SH3 domain</keyword>
<keyword evidence="3 6" id="KW-0175">Coiled coil</keyword>
<dbReference type="STRING" id="4829.A0A163JB25"/>
<feature type="compositionally biased region" description="Polar residues" evidence="7">
    <location>
        <begin position="467"/>
        <end position="476"/>
    </location>
</feature>
<feature type="compositionally biased region" description="Low complexity" evidence="7">
    <location>
        <begin position="282"/>
        <end position="291"/>
    </location>
</feature>
<proteinExistence type="predicted"/>
<keyword evidence="4" id="KW-0472">Membrane</keyword>
<evidence type="ECO:0000259" key="8">
    <source>
        <dbReference type="PROSITE" id="PS50002"/>
    </source>
</evidence>
<keyword evidence="10" id="KW-1185">Reference proteome</keyword>
<dbReference type="FunFam" id="2.30.30.40:FF:000072">
    <property type="entry name" value="Unconventional Myosin IB"/>
    <property type="match status" value="1"/>
</dbReference>
<accession>A0A163JB25</accession>
<dbReference type="AlphaFoldDB" id="A0A163JB25"/>
<feature type="compositionally biased region" description="Polar residues" evidence="7">
    <location>
        <begin position="199"/>
        <end position="217"/>
    </location>
</feature>
<evidence type="ECO:0000256" key="7">
    <source>
        <dbReference type="SAM" id="MobiDB-lite"/>
    </source>
</evidence>
<dbReference type="PANTHER" id="PTHR14167">
    <property type="entry name" value="SH3 DOMAIN-CONTAINING"/>
    <property type="match status" value="1"/>
</dbReference>
<dbReference type="SMART" id="SM00326">
    <property type="entry name" value="SH3"/>
    <property type="match status" value="3"/>
</dbReference>
<evidence type="ECO:0000256" key="5">
    <source>
        <dbReference type="PROSITE-ProRule" id="PRU00192"/>
    </source>
</evidence>
<evidence type="ECO:0000313" key="9">
    <source>
        <dbReference type="EMBL" id="SAL98162.1"/>
    </source>
</evidence>
<dbReference type="Gene3D" id="2.30.30.40">
    <property type="entry name" value="SH3 Domains"/>
    <property type="match status" value="3"/>
</dbReference>
<dbReference type="InterPro" id="IPR001452">
    <property type="entry name" value="SH3_domain"/>
</dbReference>
<dbReference type="InterPro" id="IPR036028">
    <property type="entry name" value="SH3-like_dom_sf"/>
</dbReference>
<evidence type="ECO:0000256" key="2">
    <source>
        <dbReference type="ARBA" id="ARBA00022443"/>
    </source>
</evidence>
<evidence type="ECO:0000313" key="10">
    <source>
        <dbReference type="Proteomes" id="UP000078561"/>
    </source>
</evidence>